<dbReference type="Gramene" id="TuG1812G0500002683.01.T01">
    <property type="protein sequence ID" value="TuG1812G0500002683.01.T01"/>
    <property type="gene ID" value="TuG1812G0500002683.01"/>
</dbReference>
<name>A0A8R7QIB8_TRIUA</name>
<reference evidence="2" key="2">
    <citation type="submission" date="2018-03" db="EMBL/GenBank/DDBJ databases">
        <title>The Triticum urartu genome reveals the dynamic nature of wheat genome evolution.</title>
        <authorList>
            <person name="Ling H."/>
            <person name="Ma B."/>
            <person name="Shi X."/>
            <person name="Liu H."/>
            <person name="Dong L."/>
            <person name="Sun H."/>
            <person name="Cao Y."/>
            <person name="Gao Q."/>
            <person name="Zheng S."/>
            <person name="Li Y."/>
            <person name="Yu Y."/>
            <person name="Du H."/>
            <person name="Qi M."/>
            <person name="Li Y."/>
            <person name="Yu H."/>
            <person name="Cui Y."/>
            <person name="Wang N."/>
            <person name="Chen C."/>
            <person name="Wu H."/>
            <person name="Zhao Y."/>
            <person name="Zhang J."/>
            <person name="Li Y."/>
            <person name="Zhou W."/>
            <person name="Zhang B."/>
            <person name="Hu W."/>
            <person name="Eijk M."/>
            <person name="Tang J."/>
            <person name="Witsenboer H."/>
            <person name="Zhao S."/>
            <person name="Li Z."/>
            <person name="Zhang A."/>
            <person name="Wang D."/>
            <person name="Liang C."/>
        </authorList>
    </citation>
    <scope>NUCLEOTIDE SEQUENCE [LARGE SCALE GENOMIC DNA]</scope>
    <source>
        <strain evidence="2">cv. G1812</strain>
    </source>
</reference>
<sequence>MQKSLQEFFTKALDEKLAPVTAELRELRADLEEVKRARSPAARPRDPAQNQIGGTGNSAPHLHASLPDADDPEDHLQGHADEARNQQYVPRGEELPRGLREDRRDDAGCYERRRDRGDVKELDLQFAPRGNGVPRGHHEIHRDLEGAHGRRFRRDGDHYRDRRDHGDNFDPAYPPHGYWLPHHLVHPHDDDAYHERPVRRDDAGCYDRRDSFHLKPPKHSFP</sequence>
<dbReference type="Proteomes" id="UP000015106">
    <property type="component" value="Chromosome 5"/>
</dbReference>
<dbReference type="EnsemblPlants" id="TuG1812G0500002683.01.T01">
    <property type="protein sequence ID" value="TuG1812G0500002683.01.T01"/>
    <property type="gene ID" value="TuG1812G0500002683.01"/>
</dbReference>
<accession>A0A8R7QIB8</accession>
<dbReference type="AlphaFoldDB" id="A0A8R7QIB8"/>
<reference evidence="3" key="1">
    <citation type="journal article" date="2013" name="Nature">
        <title>Draft genome of the wheat A-genome progenitor Triticum urartu.</title>
        <authorList>
            <person name="Ling H.Q."/>
            <person name="Zhao S."/>
            <person name="Liu D."/>
            <person name="Wang J."/>
            <person name="Sun H."/>
            <person name="Zhang C."/>
            <person name="Fan H."/>
            <person name="Li D."/>
            <person name="Dong L."/>
            <person name="Tao Y."/>
            <person name="Gao C."/>
            <person name="Wu H."/>
            <person name="Li Y."/>
            <person name="Cui Y."/>
            <person name="Guo X."/>
            <person name="Zheng S."/>
            <person name="Wang B."/>
            <person name="Yu K."/>
            <person name="Liang Q."/>
            <person name="Yang W."/>
            <person name="Lou X."/>
            <person name="Chen J."/>
            <person name="Feng M."/>
            <person name="Jian J."/>
            <person name="Zhang X."/>
            <person name="Luo G."/>
            <person name="Jiang Y."/>
            <person name="Liu J."/>
            <person name="Wang Z."/>
            <person name="Sha Y."/>
            <person name="Zhang B."/>
            <person name="Wu H."/>
            <person name="Tang D."/>
            <person name="Shen Q."/>
            <person name="Xue P."/>
            <person name="Zou S."/>
            <person name="Wang X."/>
            <person name="Liu X."/>
            <person name="Wang F."/>
            <person name="Yang Y."/>
            <person name="An X."/>
            <person name="Dong Z."/>
            <person name="Zhang K."/>
            <person name="Zhang X."/>
            <person name="Luo M.C."/>
            <person name="Dvorak J."/>
            <person name="Tong Y."/>
            <person name="Wang J."/>
            <person name="Yang H."/>
            <person name="Li Z."/>
            <person name="Wang D."/>
            <person name="Zhang A."/>
            <person name="Wang J."/>
        </authorList>
    </citation>
    <scope>NUCLEOTIDE SEQUENCE</scope>
    <source>
        <strain evidence="3">cv. G1812</strain>
    </source>
</reference>
<feature type="compositionally biased region" description="Basic and acidic residues" evidence="1">
    <location>
        <begin position="146"/>
        <end position="168"/>
    </location>
</feature>
<protein>
    <submittedName>
        <fullName evidence="2">Uncharacterized protein</fullName>
    </submittedName>
</protein>
<evidence type="ECO:0000256" key="1">
    <source>
        <dbReference type="SAM" id="MobiDB-lite"/>
    </source>
</evidence>
<proteinExistence type="predicted"/>
<reference evidence="2" key="3">
    <citation type="submission" date="2022-06" db="UniProtKB">
        <authorList>
            <consortium name="EnsemblPlants"/>
        </authorList>
    </citation>
    <scope>IDENTIFICATION</scope>
</reference>
<evidence type="ECO:0000313" key="3">
    <source>
        <dbReference type="Proteomes" id="UP000015106"/>
    </source>
</evidence>
<evidence type="ECO:0000313" key="2">
    <source>
        <dbReference type="EnsemblPlants" id="TuG1812G0500002683.01.T01"/>
    </source>
</evidence>
<feature type="compositionally biased region" description="Basic and acidic residues" evidence="1">
    <location>
        <begin position="91"/>
        <end position="112"/>
    </location>
</feature>
<keyword evidence="3" id="KW-1185">Reference proteome</keyword>
<feature type="region of interest" description="Disordered" evidence="1">
    <location>
        <begin position="146"/>
        <end position="173"/>
    </location>
</feature>
<organism evidence="2 3">
    <name type="scientific">Triticum urartu</name>
    <name type="common">Red wild einkorn</name>
    <name type="synonym">Crithodium urartu</name>
    <dbReference type="NCBI Taxonomy" id="4572"/>
    <lineage>
        <taxon>Eukaryota</taxon>
        <taxon>Viridiplantae</taxon>
        <taxon>Streptophyta</taxon>
        <taxon>Embryophyta</taxon>
        <taxon>Tracheophyta</taxon>
        <taxon>Spermatophyta</taxon>
        <taxon>Magnoliopsida</taxon>
        <taxon>Liliopsida</taxon>
        <taxon>Poales</taxon>
        <taxon>Poaceae</taxon>
        <taxon>BOP clade</taxon>
        <taxon>Pooideae</taxon>
        <taxon>Triticodae</taxon>
        <taxon>Triticeae</taxon>
        <taxon>Triticinae</taxon>
        <taxon>Triticum</taxon>
    </lineage>
</organism>
<feature type="compositionally biased region" description="Basic and acidic residues" evidence="1">
    <location>
        <begin position="74"/>
        <end position="84"/>
    </location>
</feature>
<feature type="region of interest" description="Disordered" evidence="1">
    <location>
        <begin position="33"/>
        <end position="112"/>
    </location>
</feature>